<gene>
    <name evidence="1" type="ORF">TCAL_15074</name>
</gene>
<dbReference type="SUPFAM" id="SSF48403">
    <property type="entry name" value="Ankyrin repeat"/>
    <property type="match status" value="1"/>
</dbReference>
<dbReference type="InterPro" id="IPR036770">
    <property type="entry name" value="Ankyrin_rpt-contain_sf"/>
</dbReference>
<feature type="non-terminal residue" evidence="1">
    <location>
        <position position="200"/>
    </location>
</feature>
<accession>A0A553NGU5</accession>
<keyword evidence="2" id="KW-1185">Reference proteome</keyword>
<evidence type="ECO:0000313" key="2">
    <source>
        <dbReference type="Proteomes" id="UP000318571"/>
    </source>
</evidence>
<reference evidence="1 2" key="1">
    <citation type="journal article" date="2018" name="Nat. Ecol. Evol.">
        <title>Genomic signatures of mitonuclear coevolution across populations of Tigriopus californicus.</title>
        <authorList>
            <person name="Barreto F.S."/>
            <person name="Watson E.T."/>
            <person name="Lima T.G."/>
            <person name="Willett C.S."/>
            <person name="Edmands S."/>
            <person name="Li W."/>
            <person name="Burton R.S."/>
        </authorList>
    </citation>
    <scope>NUCLEOTIDE SEQUENCE [LARGE SCALE GENOMIC DNA]</scope>
    <source>
        <strain evidence="1 2">San Diego</strain>
    </source>
</reference>
<proteinExistence type="predicted"/>
<dbReference type="Proteomes" id="UP000318571">
    <property type="component" value="Unassembled WGS sequence"/>
</dbReference>
<dbReference type="AlphaFoldDB" id="A0A553NGU5"/>
<sequence>MATAPPSAPADIIAEESVSLEASANLAYGGPLQEIPAHPASPPSPSLQREIDRIVLDPIRPLAASPPWPVIDHPDSPLTPPELAAAVAAPHPPRIRFGAIMAVNQSALTRAIGNQDFEMAERLIATATDPEFLNAGRGANIPLNLMILGRERDYLDWDGLTRHFGLVRLLLERGADVNLRNHLPYFETDAESPLEFLLAF</sequence>
<comment type="caution">
    <text evidence="1">The sequence shown here is derived from an EMBL/GenBank/DDBJ whole genome shotgun (WGS) entry which is preliminary data.</text>
</comment>
<dbReference type="Gene3D" id="1.25.40.20">
    <property type="entry name" value="Ankyrin repeat-containing domain"/>
    <property type="match status" value="1"/>
</dbReference>
<dbReference type="EMBL" id="VCGU01000423">
    <property type="protein sequence ID" value="TRY64672.1"/>
    <property type="molecule type" value="Genomic_DNA"/>
</dbReference>
<protein>
    <submittedName>
        <fullName evidence="1">Uncharacterized protein</fullName>
    </submittedName>
</protein>
<evidence type="ECO:0000313" key="1">
    <source>
        <dbReference type="EMBL" id="TRY64672.1"/>
    </source>
</evidence>
<name>A0A553NGU5_TIGCA</name>
<organism evidence="1 2">
    <name type="scientific">Tigriopus californicus</name>
    <name type="common">Marine copepod</name>
    <dbReference type="NCBI Taxonomy" id="6832"/>
    <lineage>
        <taxon>Eukaryota</taxon>
        <taxon>Metazoa</taxon>
        <taxon>Ecdysozoa</taxon>
        <taxon>Arthropoda</taxon>
        <taxon>Crustacea</taxon>
        <taxon>Multicrustacea</taxon>
        <taxon>Hexanauplia</taxon>
        <taxon>Copepoda</taxon>
        <taxon>Harpacticoida</taxon>
        <taxon>Harpacticidae</taxon>
        <taxon>Tigriopus</taxon>
    </lineage>
</organism>